<comment type="caution">
    <text evidence="1">The sequence shown here is derived from an EMBL/GenBank/DDBJ whole genome shotgun (WGS) entry which is preliminary data.</text>
</comment>
<organism evidence="1 2">
    <name type="scientific">Adhaeribacter pallidiroseus</name>
    <dbReference type="NCBI Taxonomy" id="2072847"/>
    <lineage>
        <taxon>Bacteria</taxon>
        <taxon>Pseudomonadati</taxon>
        <taxon>Bacteroidota</taxon>
        <taxon>Cytophagia</taxon>
        <taxon>Cytophagales</taxon>
        <taxon>Hymenobacteraceae</taxon>
        <taxon>Adhaeribacter</taxon>
    </lineage>
</organism>
<evidence type="ECO:0000313" key="1">
    <source>
        <dbReference type="EMBL" id="RDC61869.1"/>
    </source>
</evidence>
<dbReference type="Proteomes" id="UP000253919">
    <property type="component" value="Unassembled WGS sequence"/>
</dbReference>
<reference evidence="1 2" key="1">
    <citation type="submission" date="2018-04" db="EMBL/GenBank/DDBJ databases">
        <title>Adhaeribacter sp. HMF7616 genome sequencing and assembly.</title>
        <authorList>
            <person name="Kang H."/>
            <person name="Kang J."/>
            <person name="Cha I."/>
            <person name="Kim H."/>
            <person name="Joh K."/>
        </authorList>
    </citation>
    <scope>NUCLEOTIDE SEQUENCE [LARGE SCALE GENOMIC DNA]</scope>
    <source>
        <strain evidence="1 2">HMF7616</strain>
    </source>
</reference>
<dbReference type="AlphaFoldDB" id="A0A369QG44"/>
<dbReference type="EMBL" id="QASA01000001">
    <property type="protein sequence ID" value="RDC61869.1"/>
    <property type="molecule type" value="Genomic_DNA"/>
</dbReference>
<keyword evidence="2" id="KW-1185">Reference proteome</keyword>
<dbReference type="RefSeq" id="WP_115371388.1">
    <property type="nucleotide sequence ID" value="NZ_QASA01000001.1"/>
</dbReference>
<sequence>MNILYETDKLLIKNEYEVVFLIDKETNQVLVEEEFYGDPTCGLIDTNNEWAVITGEKIIIWTSEETKKIEDKNLRWRHDLRPKDNQTIELLNDPWSENSSIWELDIKTLEYKKIRDFNDYQDQVFVEIVIW</sequence>
<dbReference type="OrthoDB" id="1119276at2"/>
<evidence type="ECO:0000313" key="2">
    <source>
        <dbReference type="Proteomes" id="UP000253919"/>
    </source>
</evidence>
<name>A0A369QG44_9BACT</name>
<accession>A0A369QG44</accession>
<gene>
    <name evidence="1" type="ORF">AHMF7616_00458</name>
</gene>
<protein>
    <submittedName>
        <fullName evidence="1">Uncharacterized protein</fullName>
    </submittedName>
</protein>
<proteinExistence type="predicted"/>